<dbReference type="InterPro" id="IPR005064">
    <property type="entry name" value="BUG"/>
</dbReference>
<proteinExistence type="inferred from homology"/>
<sequence>MKLAVGTIAAAAALLAAPAMAWEPTKPVEFIVPAGTGGGADQMARLLQGIIIKHKLMSQPLIIINKSGGAGA</sequence>
<evidence type="ECO:0000256" key="1">
    <source>
        <dbReference type="ARBA" id="ARBA00006987"/>
    </source>
</evidence>
<dbReference type="Proteomes" id="UP001225596">
    <property type="component" value="Unassembled WGS sequence"/>
</dbReference>
<evidence type="ECO:0000313" key="3">
    <source>
        <dbReference type="EMBL" id="MDQ9169557.1"/>
    </source>
</evidence>
<comment type="caution">
    <text evidence="3">The sequence shown here is derived from an EMBL/GenBank/DDBJ whole genome shotgun (WGS) entry which is preliminary data.</text>
</comment>
<gene>
    <name evidence="3" type="ORF">Q8A64_03940</name>
</gene>
<evidence type="ECO:0000256" key="2">
    <source>
        <dbReference type="SAM" id="SignalP"/>
    </source>
</evidence>
<dbReference type="PANTHER" id="PTHR42928:SF1">
    <property type="entry name" value="BLR4371 PROTEIN"/>
    <property type="match status" value="1"/>
</dbReference>
<reference evidence="3 4" key="1">
    <citation type="submission" date="2023-08" db="EMBL/GenBank/DDBJ databases">
        <title>Oxalobacteraceae gen .nov., isolated from river sludge outside the plant.</title>
        <authorList>
            <person name="Zhao S.Y."/>
        </authorList>
    </citation>
    <scope>NUCLEOTIDE SEQUENCE [LARGE SCALE GENOMIC DNA]</scope>
    <source>
        <strain evidence="3 4">R-40</strain>
    </source>
</reference>
<dbReference type="EMBL" id="JAUYVH010000001">
    <property type="protein sequence ID" value="MDQ9169557.1"/>
    <property type="molecule type" value="Genomic_DNA"/>
</dbReference>
<feature type="signal peptide" evidence="2">
    <location>
        <begin position="1"/>
        <end position="21"/>
    </location>
</feature>
<dbReference type="InterPro" id="IPR042100">
    <property type="entry name" value="Bug_dom1"/>
</dbReference>
<evidence type="ECO:0000313" key="4">
    <source>
        <dbReference type="Proteomes" id="UP001225596"/>
    </source>
</evidence>
<dbReference type="Gene3D" id="3.40.190.150">
    <property type="entry name" value="Bordetella uptake gene, domain 1"/>
    <property type="match status" value="1"/>
</dbReference>
<organism evidence="3 4">
    <name type="scientific">Keguizhuia sedimenti</name>
    <dbReference type="NCBI Taxonomy" id="3064264"/>
    <lineage>
        <taxon>Bacteria</taxon>
        <taxon>Pseudomonadati</taxon>
        <taxon>Pseudomonadota</taxon>
        <taxon>Betaproteobacteria</taxon>
        <taxon>Burkholderiales</taxon>
        <taxon>Oxalobacteraceae</taxon>
        <taxon>Keguizhuia</taxon>
    </lineage>
</organism>
<keyword evidence="4" id="KW-1185">Reference proteome</keyword>
<protein>
    <submittedName>
        <fullName evidence="3">Tripartite tricarboxylate transporter substrate binding protein</fullName>
    </submittedName>
</protein>
<comment type="similarity">
    <text evidence="1">Belongs to the UPF0065 (bug) family.</text>
</comment>
<feature type="non-terminal residue" evidence="3">
    <location>
        <position position="72"/>
    </location>
</feature>
<name>A0ABU1BKZ9_9BURK</name>
<accession>A0ABU1BKZ9</accession>
<dbReference type="PANTHER" id="PTHR42928">
    <property type="entry name" value="TRICARBOXYLATE-BINDING PROTEIN"/>
    <property type="match status" value="1"/>
</dbReference>
<feature type="chain" id="PRO_5046588946" evidence="2">
    <location>
        <begin position="22"/>
        <end position="72"/>
    </location>
</feature>
<keyword evidence="2" id="KW-0732">Signal</keyword>